<name>A0A9P8T4K1_9ASCO</name>
<dbReference type="Proteomes" id="UP000769157">
    <property type="component" value="Unassembled WGS sequence"/>
</dbReference>
<organism evidence="1 2">
    <name type="scientific">Ogataea philodendri</name>
    <dbReference type="NCBI Taxonomy" id="1378263"/>
    <lineage>
        <taxon>Eukaryota</taxon>
        <taxon>Fungi</taxon>
        <taxon>Dikarya</taxon>
        <taxon>Ascomycota</taxon>
        <taxon>Saccharomycotina</taxon>
        <taxon>Pichiomycetes</taxon>
        <taxon>Pichiales</taxon>
        <taxon>Pichiaceae</taxon>
        <taxon>Ogataea</taxon>
    </lineage>
</organism>
<comment type="caution">
    <text evidence="1">The sequence shown here is derived from an EMBL/GenBank/DDBJ whole genome shotgun (WGS) entry which is preliminary data.</text>
</comment>
<reference evidence="1" key="2">
    <citation type="submission" date="2021-01" db="EMBL/GenBank/DDBJ databases">
        <authorList>
            <person name="Schikora-Tamarit M.A."/>
        </authorList>
    </citation>
    <scope>NUCLEOTIDE SEQUENCE</scope>
    <source>
        <strain evidence="1">CBS6075</strain>
    </source>
</reference>
<dbReference type="EMBL" id="JAEUBE010000295">
    <property type="protein sequence ID" value="KAH3665806.1"/>
    <property type="molecule type" value="Genomic_DNA"/>
</dbReference>
<proteinExistence type="predicted"/>
<evidence type="ECO:0000313" key="2">
    <source>
        <dbReference type="Proteomes" id="UP000769157"/>
    </source>
</evidence>
<gene>
    <name evidence="1" type="ORF">OGAPHI_003994</name>
</gene>
<accession>A0A9P8T4K1</accession>
<dbReference type="RefSeq" id="XP_046061010.1">
    <property type="nucleotide sequence ID" value="XM_046205024.1"/>
</dbReference>
<evidence type="ECO:0000313" key="1">
    <source>
        <dbReference type="EMBL" id="KAH3665806.1"/>
    </source>
</evidence>
<protein>
    <submittedName>
        <fullName evidence="1">Uncharacterized protein</fullName>
    </submittedName>
</protein>
<dbReference type="OrthoDB" id="10552653at2759"/>
<keyword evidence="2" id="KW-1185">Reference proteome</keyword>
<sequence length="223" mass="23951">MFVQRYNIGLSFFSYYIITESLGLLDNVTSLGNVDTIQELSDILVSDSTDLLDVSTGLGNVLQRVTLNNQLILLGGGDGSLASLPDLDLSESLLSQEVSNLDVLLALLVNDVNVDREVRVNESHLVLETNGDTLDQVGNQRLDGSQSSNVLSVTIVDSDLDLFVGHLGEGNVDVSQVLAQLASWSSDGDQSGLDLKRNAFWNVQSLGGLDVLHALKTVSCSSW</sequence>
<dbReference type="GeneID" id="70235959"/>
<reference evidence="1" key="1">
    <citation type="journal article" date="2021" name="Open Biol.">
        <title>Shared evolutionary footprints suggest mitochondrial oxidative damage underlies multiple complex I losses in fungi.</title>
        <authorList>
            <person name="Schikora-Tamarit M.A."/>
            <person name="Marcet-Houben M."/>
            <person name="Nosek J."/>
            <person name="Gabaldon T."/>
        </authorList>
    </citation>
    <scope>NUCLEOTIDE SEQUENCE</scope>
    <source>
        <strain evidence="1">CBS6075</strain>
    </source>
</reference>
<dbReference type="AlphaFoldDB" id="A0A9P8T4K1"/>